<accession>A0A0P0N3V3</accession>
<dbReference type="Proteomes" id="UP000196694">
    <property type="component" value="Unassembled WGS sequence"/>
</dbReference>
<dbReference type="STRING" id="1273541.Pyrde_1330"/>
<name>A0A0P0N3V3_9CREN</name>
<dbReference type="AlphaFoldDB" id="A0A0P0N3V3"/>
<organism evidence="4 6">
    <name type="scientific">Pyrodictium delaneyi</name>
    <dbReference type="NCBI Taxonomy" id="1273541"/>
    <lineage>
        <taxon>Archaea</taxon>
        <taxon>Thermoproteota</taxon>
        <taxon>Thermoprotei</taxon>
        <taxon>Desulfurococcales</taxon>
        <taxon>Pyrodictiaceae</taxon>
        <taxon>Pyrodictium</taxon>
    </lineage>
</organism>
<evidence type="ECO:0000256" key="3">
    <source>
        <dbReference type="ARBA" id="ARBA00023065"/>
    </source>
</evidence>
<evidence type="ECO:0000313" key="7">
    <source>
        <dbReference type="Proteomes" id="UP000196694"/>
    </source>
</evidence>
<dbReference type="Gene3D" id="1.10.287.3240">
    <property type="match status" value="1"/>
</dbReference>
<dbReference type="InterPro" id="IPR002699">
    <property type="entry name" value="V_ATPase_D"/>
</dbReference>
<keyword evidence="3" id="KW-0406">Ion transport</keyword>
<dbReference type="Proteomes" id="UP000058613">
    <property type="component" value="Chromosome"/>
</dbReference>
<proteinExistence type="inferred from homology"/>
<dbReference type="Pfam" id="PF01813">
    <property type="entry name" value="ATP-synt_D"/>
    <property type="match status" value="1"/>
</dbReference>
<keyword evidence="2" id="KW-0813">Transport</keyword>
<dbReference type="GeneID" id="26099671"/>
<keyword evidence="7" id="KW-1185">Reference proteome</keyword>
<dbReference type="RefSeq" id="WP_055409303.1">
    <property type="nucleotide sequence ID" value="NZ_CP013011.1"/>
</dbReference>
<sequence length="205" mass="24025">MGINRSELLTARRQLEYYRRAYEVVKRIRDALLSEIMTSIRELEEKRSIIEHKLRDLYQLYLLAYGESSPGEIVGAQPGSSFIVLREHIRYGVPRYKGEGVCRISDVPSYSLTATWPVLDDVVEGLCRLHNALVELASVEQTLLRDIELLAFYQRILNILEHIHIPRMMRRVKYLEEMLDDYERYEVTIKLVLKDILGARSNERV</sequence>
<evidence type="ECO:0000256" key="1">
    <source>
        <dbReference type="ARBA" id="ARBA00005850"/>
    </source>
</evidence>
<dbReference type="GO" id="GO:0046961">
    <property type="term" value="F:proton-transporting ATPase activity, rotational mechanism"/>
    <property type="evidence" value="ECO:0007669"/>
    <property type="project" value="InterPro"/>
</dbReference>
<evidence type="ECO:0000313" key="4">
    <source>
        <dbReference type="EMBL" id="ALL01376.1"/>
    </source>
</evidence>
<dbReference type="EMBL" id="NCQP01000009">
    <property type="protein sequence ID" value="OWJ53797.1"/>
    <property type="molecule type" value="Genomic_DNA"/>
</dbReference>
<dbReference type="EMBL" id="CP013011">
    <property type="protein sequence ID" value="ALL01376.1"/>
    <property type="molecule type" value="Genomic_DNA"/>
</dbReference>
<evidence type="ECO:0000256" key="2">
    <source>
        <dbReference type="ARBA" id="ARBA00022448"/>
    </source>
</evidence>
<gene>
    <name evidence="5" type="ORF">Pdsh_10175</name>
    <name evidence="4" type="ORF">Pyrde_1330</name>
</gene>
<reference evidence="5 7" key="2">
    <citation type="submission" date="2017-05" db="EMBL/GenBank/DDBJ databases">
        <title>The draft genome of the hyperthermophilic archaeon 'Pyrodictium delaneyi strain Hulk', an iron and nitrate reducer, reveals the capacity for sulfate reduction.</title>
        <authorList>
            <person name="Demey L.M."/>
            <person name="Miller C."/>
            <person name="Manzella M."/>
            <person name="Reguera G."/>
            <person name="Kashefi K."/>
        </authorList>
    </citation>
    <scope>NUCLEOTIDE SEQUENCE [LARGE SCALE GENOMIC DNA]</scope>
    <source>
        <strain evidence="5 7">Hulk</strain>
    </source>
</reference>
<dbReference type="KEGG" id="pdl:Pyrde_1330"/>
<reference evidence="4 6" key="1">
    <citation type="submission" date="2015-10" db="EMBL/GenBank/DDBJ databases">
        <title>Complete genome sequence of hyperthermophilic archaeon Pyrodictium delaneyi Su06.</title>
        <authorList>
            <person name="Jung J.-H."/>
            <person name="Lin J."/>
            <person name="Holden J.F."/>
            <person name="Park C.-S."/>
        </authorList>
    </citation>
    <scope>NUCLEOTIDE SEQUENCE [LARGE SCALE GENOMIC DNA]</scope>
    <source>
        <strain evidence="4 6">Su06</strain>
    </source>
</reference>
<comment type="similarity">
    <text evidence="1">Belongs to the V-ATPase D subunit family.</text>
</comment>
<evidence type="ECO:0000313" key="6">
    <source>
        <dbReference type="Proteomes" id="UP000058613"/>
    </source>
</evidence>
<protein>
    <submittedName>
        <fullName evidence="4">V-type ATP synthase subunit D</fullName>
    </submittedName>
</protein>
<evidence type="ECO:0000313" key="5">
    <source>
        <dbReference type="EMBL" id="OWJ53797.1"/>
    </source>
</evidence>